<accession>A0A4C1Z3Z4</accession>
<proteinExistence type="predicted"/>
<evidence type="ECO:0000313" key="1">
    <source>
        <dbReference type="EMBL" id="GBP81982.1"/>
    </source>
</evidence>
<protein>
    <submittedName>
        <fullName evidence="1">Uncharacterized protein</fullName>
    </submittedName>
</protein>
<comment type="caution">
    <text evidence="1">The sequence shown here is derived from an EMBL/GenBank/DDBJ whole genome shotgun (WGS) entry which is preliminary data.</text>
</comment>
<dbReference type="AlphaFoldDB" id="A0A4C1Z3Z4"/>
<keyword evidence="2" id="KW-1185">Reference proteome</keyword>
<sequence length="204" mass="23294">MLTLGISGFSTEQAPALCLHPAVARRCRLTSQPHKHAVCLAEVYRERPLSFSFTLPSLIILLSRQVSILSTCLNRYERSNSHITANIERALAFRRFNLCLNPNQKKFKSFTTRGSNNNKTNNEKYAKEKSVNKARAMTSRPVSLERHVRPVRRPSAGSTTYSNFGAVSENGTILRFRVHFGDTETRNYKKGQSRLKRDVWSRYS</sequence>
<organism evidence="1 2">
    <name type="scientific">Eumeta variegata</name>
    <name type="common">Bagworm moth</name>
    <name type="synonym">Eumeta japonica</name>
    <dbReference type="NCBI Taxonomy" id="151549"/>
    <lineage>
        <taxon>Eukaryota</taxon>
        <taxon>Metazoa</taxon>
        <taxon>Ecdysozoa</taxon>
        <taxon>Arthropoda</taxon>
        <taxon>Hexapoda</taxon>
        <taxon>Insecta</taxon>
        <taxon>Pterygota</taxon>
        <taxon>Neoptera</taxon>
        <taxon>Endopterygota</taxon>
        <taxon>Lepidoptera</taxon>
        <taxon>Glossata</taxon>
        <taxon>Ditrysia</taxon>
        <taxon>Tineoidea</taxon>
        <taxon>Psychidae</taxon>
        <taxon>Oiketicinae</taxon>
        <taxon>Eumeta</taxon>
    </lineage>
</organism>
<reference evidence="1 2" key="1">
    <citation type="journal article" date="2019" name="Commun. Biol.">
        <title>The bagworm genome reveals a unique fibroin gene that provides high tensile strength.</title>
        <authorList>
            <person name="Kono N."/>
            <person name="Nakamura H."/>
            <person name="Ohtoshi R."/>
            <person name="Tomita M."/>
            <person name="Numata K."/>
            <person name="Arakawa K."/>
        </authorList>
    </citation>
    <scope>NUCLEOTIDE SEQUENCE [LARGE SCALE GENOMIC DNA]</scope>
</reference>
<evidence type="ECO:0000313" key="2">
    <source>
        <dbReference type="Proteomes" id="UP000299102"/>
    </source>
</evidence>
<name>A0A4C1Z3Z4_EUMVA</name>
<dbReference type="Proteomes" id="UP000299102">
    <property type="component" value="Unassembled WGS sequence"/>
</dbReference>
<gene>
    <name evidence="1" type="ORF">EVAR_65588_1</name>
</gene>
<dbReference type="EMBL" id="BGZK01001541">
    <property type="protein sequence ID" value="GBP81982.1"/>
    <property type="molecule type" value="Genomic_DNA"/>
</dbReference>